<dbReference type="SUPFAM" id="SSF74653">
    <property type="entry name" value="TolA/TonB C-terminal domain"/>
    <property type="match status" value="1"/>
</dbReference>
<dbReference type="Gene3D" id="3.30.1150.10">
    <property type="match status" value="1"/>
</dbReference>
<name>A0ABT9B557_9BACT</name>
<gene>
    <name evidence="2" type="ORF">Q5H93_01620</name>
</gene>
<evidence type="ECO:0000313" key="3">
    <source>
        <dbReference type="Proteomes" id="UP001176429"/>
    </source>
</evidence>
<dbReference type="Proteomes" id="UP001176429">
    <property type="component" value="Unassembled WGS sequence"/>
</dbReference>
<proteinExistence type="predicted"/>
<feature type="chain" id="PRO_5046470355" description="TonB C-terminal domain-containing protein" evidence="1">
    <location>
        <begin position="33"/>
        <end position="161"/>
    </location>
</feature>
<sequence>MKQLLYSSPARMRLSGLLLLVLLVFSTRVARAQENADAQHLLDKNLETALELPEQMPEYPGGFNKLLDDLEGTLKAPAKGQPVHDAGCWMLRFTVGTDGVVRATSVSPSPNNRLSANSPEGKLASQALWVAVREVVPAPWKPGMHGGKPVAVNIVLPVVLR</sequence>
<reference evidence="2" key="1">
    <citation type="submission" date="2023-07" db="EMBL/GenBank/DDBJ databases">
        <authorList>
            <person name="Kim M.K."/>
        </authorList>
    </citation>
    <scope>NUCLEOTIDE SEQUENCE</scope>
    <source>
        <strain evidence="2">ASUV-10-1</strain>
    </source>
</reference>
<evidence type="ECO:0000256" key="1">
    <source>
        <dbReference type="SAM" id="SignalP"/>
    </source>
</evidence>
<keyword evidence="1" id="KW-0732">Signal</keyword>
<dbReference type="EMBL" id="JAUQSY010000001">
    <property type="protein sequence ID" value="MDO7873411.1"/>
    <property type="molecule type" value="Genomic_DNA"/>
</dbReference>
<organism evidence="2 3">
    <name type="scientific">Hymenobacter aranciens</name>
    <dbReference type="NCBI Taxonomy" id="3063996"/>
    <lineage>
        <taxon>Bacteria</taxon>
        <taxon>Pseudomonadati</taxon>
        <taxon>Bacteroidota</taxon>
        <taxon>Cytophagia</taxon>
        <taxon>Cytophagales</taxon>
        <taxon>Hymenobacteraceae</taxon>
        <taxon>Hymenobacter</taxon>
    </lineage>
</organism>
<evidence type="ECO:0000313" key="2">
    <source>
        <dbReference type="EMBL" id="MDO7873411.1"/>
    </source>
</evidence>
<keyword evidence="3" id="KW-1185">Reference proteome</keyword>
<comment type="caution">
    <text evidence="2">The sequence shown here is derived from an EMBL/GenBank/DDBJ whole genome shotgun (WGS) entry which is preliminary data.</text>
</comment>
<evidence type="ECO:0008006" key="4">
    <source>
        <dbReference type="Google" id="ProtNLM"/>
    </source>
</evidence>
<accession>A0ABT9B557</accession>
<dbReference type="RefSeq" id="WP_305004725.1">
    <property type="nucleotide sequence ID" value="NZ_JAUQSY010000001.1"/>
</dbReference>
<feature type="signal peptide" evidence="1">
    <location>
        <begin position="1"/>
        <end position="32"/>
    </location>
</feature>
<protein>
    <recommendedName>
        <fullName evidence="4">TonB C-terminal domain-containing protein</fullName>
    </recommendedName>
</protein>